<protein>
    <submittedName>
        <fullName evidence="1">Uncharacterized protein</fullName>
    </submittedName>
</protein>
<organism evidence="1 2">
    <name type="scientific">Steinernema hermaphroditum</name>
    <dbReference type="NCBI Taxonomy" id="289476"/>
    <lineage>
        <taxon>Eukaryota</taxon>
        <taxon>Metazoa</taxon>
        <taxon>Ecdysozoa</taxon>
        <taxon>Nematoda</taxon>
        <taxon>Chromadorea</taxon>
        <taxon>Rhabditida</taxon>
        <taxon>Tylenchina</taxon>
        <taxon>Panagrolaimomorpha</taxon>
        <taxon>Strongyloidoidea</taxon>
        <taxon>Steinernematidae</taxon>
        <taxon>Steinernema</taxon>
    </lineage>
</organism>
<reference evidence="1" key="1">
    <citation type="submission" date="2023-06" db="EMBL/GenBank/DDBJ databases">
        <title>Genomic analysis of the entomopathogenic nematode Steinernema hermaphroditum.</title>
        <authorList>
            <person name="Schwarz E.M."/>
            <person name="Heppert J.K."/>
            <person name="Baniya A."/>
            <person name="Schwartz H.T."/>
            <person name="Tan C.-H."/>
            <person name="Antoshechkin I."/>
            <person name="Sternberg P.W."/>
            <person name="Goodrich-Blair H."/>
            <person name="Dillman A.R."/>
        </authorList>
    </citation>
    <scope>NUCLEOTIDE SEQUENCE</scope>
    <source>
        <strain evidence="1">PS9179</strain>
        <tissue evidence="1">Whole animal</tissue>
    </source>
</reference>
<keyword evidence="2" id="KW-1185">Reference proteome</keyword>
<evidence type="ECO:0000313" key="2">
    <source>
        <dbReference type="Proteomes" id="UP001175271"/>
    </source>
</evidence>
<dbReference type="EMBL" id="JAUCMV010000001">
    <property type="protein sequence ID" value="KAK0423366.1"/>
    <property type="molecule type" value="Genomic_DNA"/>
</dbReference>
<evidence type="ECO:0000313" key="1">
    <source>
        <dbReference type="EMBL" id="KAK0423366.1"/>
    </source>
</evidence>
<dbReference type="Proteomes" id="UP001175271">
    <property type="component" value="Unassembled WGS sequence"/>
</dbReference>
<proteinExistence type="predicted"/>
<accession>A0AA39IFF1</accession>
<comment type="caution">
    <text evidence="1">The sequence shown here is derived from an EMBL/GenBank/DDBJ whole genome shotgun (WGS) entry which is preliminary data.</text>
</comment>
<sequence>MLRTCPKTTCNGWFLLHSSTIRTTFVSCAMLRRRLWKKNSIVQMGVKPLSLMPATWAVKALQIKWRMAKSEQRSPPAEQMRLPEMERTIKSWFAEARDQPVPEDATFKSQAMSRRAAQDNLKEFITRQLLGLEELRKVPKGQHPIELIPNHPLSNDQHRIISAFLSETTPVIYADSPAAVALGAVAINERLRRNPAKLIIAMGPTNCAVANLADTISKIVPDTRLSLMVIPSVTAETRKEEQEDQVKASQWQMKKLLQQNIHLFTVKDREFVDQYLETKKSGSLTGFQERRAISLAINALQVNVVCCTTAIAEMYLGFRE</sequence>
<gene>
    <name evidence="1" type="ORF">QR680_008107</name>
</gene>
<name>A0AA39IFF1_9BILA</name>
<dbReference type="AlphaFoldDB" id="A0AA39IFF1"/>